<evidence type="ECO:0000313" key="2">
    <source>
        <dbReference type="Proteomes" id="UP001497535"/>
    </source>
</evidence>
<evidence type="ECO:0000313" key="1">
    <source>
        <dbReference type="EMBL" id="CAK5075326.1"/>
    </source>
</evidence>
<sequence>MRSFSFERVLEQHIEFLIERISINPILQNICSTFLTNPATMNKTGQILVKYLLTKLPDLGANNDKATLYLKLFKLVFHAISCSSNNSDCDTILKPFLHQIIQQSMQYALEARESTNYFLLLRALFRSIGSGTHEQMYHQFLPLLPSILQQLNRLQNGSHLQSIHELFVELCLTVPVRLSSLLPYLPLLMDPLVCALNGSPTLVQQGLRTLELCVDNLQPEYFYDHMQPVRASLMKGLWHCVSHGDSHSSLTAFRILGKFGGSNRKILLDAQNIQDFNKINKNEEKLPKIILPFNKIQIENNNEELVNNEELIQCTVDLNQIVNSACKILRNQTTTTSNSYNQLAAANLLKFVLLKIFSIEKSSIKNSSQFVDNISKKFDEKSTKMYIICSDSNSRELAINALKGIFICVFNVETREKFLEFFKVVIKYLTINGIFEGNDRKDHFSMDSFVLIDVIAQTLSDPCKDYCHAAILALRIIIDTLNIIYEQNVEKICQFPLFEYLFEKITLLCYSCEWFSKLGGCTALRLIIEYYPPLLVQKYCIKIVEACIQMISDLSNELSSGALDYSSKTIDLLLNVCFPNNSNSTVSIDLLNQFVSKLINFIDDPDYILRKEIFRLICSLSSRTNLPLYSILKNFKESLRTKILESIREFVTISEKSKIAGIDLFIFCSKIDEFNIDIPLYECMIFARNLLKICSSISNDDFSGEATKEFESLRNIALKALILLYFNIASYSKSIVSSIQIPKFLHHQKQQQILLEQIFQTIFENAIIMKNENKLKEEACECIGKILEEYNNSENIFYINQKLEDIINNFVNKKLEISTTFFNKINFLIKYSTRNFKMEELELIMKDVLILIDASLSSNSLNIVDVECISNALQFFTHVNYLDQQLLQKLFLFYSECLSIFTTKNITWQNDYFSYLSKFSSDFYPITILTKEVFNNDFATNFLVLLTSMEDATNFRLCIADNLSILQQFTDELLEHNNDKISNVMNKKFMLNFLRFLSTFFEKHNLLNDSNDFSNNYIQLWNDIIFSIRQLWLSENFQNSHSVGQIFPDEEAANLLSTLPQEEEEETFFIPPKILDENKFDIPIYCARIILTKLKFLLALQTTVENSEILSSEDEIIDLLYDLTFAFVRNYASDFLFLQQFIEEEIVPKISLSLCRATFFKVINLLKSDPKNGHSMHLVRFMQYIVAPSFSFAFDNYEIDLVVGGVPLPQTSELSSDSPSTSMIDDDQKHSQQNNIVLILCREVIQKATSDRTSLSHTLVIVMYLFCSLFVQKCSTHIYDASKKQQGNKQELGNLRPFMLFGWPSLQQSFRGDLTEKYAGLFLIANIVDKFLINRTIILQVLNSLIQAYQQDNKEMVRKSLDILIPAVTRRMTDGYSQLKALIKKVMIEETKQYGLQIIHCL</sequence>
<dbReference type="Proteomes" id="UP001497535">
    <property type="component" value="Unassembled WGS sequence"/>
</dbReference>
<proteinExistence type="predicted"/>
<gene>
    <name evidence="1" type="ORF">MENTE1834_LOCUS22121</name>
</gene>
<accession>A0ACB0Z8P2</accession>
<dbReference type="EMBL" id="CAVMJV010000028">
    <property type="protein sequence ID" value="CAK5075326.1"/>
    <property type="molecule type" value="Genomic_DNA"/>
</dbReference>
<keyword evidence="2" id="KW-1185">Reference proteome</keyword>
<reference evidence="1" key="1">
    <citation type="submission" date="2023-11" db="EMBL/GenBank/DDBJ databases">
        <authorList>
            <person name="Poullet M."/>
        </authorList>
    </citation>
    <scope>NUCLEOTIDE SEQUENCE</scope>
    <source>
        <strain evidence="1">E1834</strain>
    </source>
</reference>
<protein>
    <submittedName>
        <fullName evidence="1">Uncharacterized protein</fullName>
    </submittedName>
</protein>
<organism evidence="1 2">
    <name type="scientific">Meloidogyne enterolobii</name>
    <name type="common">Root-knot nematode worm</name>
    <name type="synonym">Meloidogyne mayaguensis</name>
    <dbReference type="NCBI Taxonomy" id="390850"/>
    <lineage>
        <taxon>Eukaryota</taxon>
        <taxon>Metazoa</taxon>
        <taxon>Ecdysozoa</taxon>
        <taxon>Nematoda</taxon>
        <taxon>Chromadorea</taxon>
        <taxon>Rhabditida</taxon>
        <taxon>Tylenchina</taxon>
        <taxon>Tylenchomorpha</taxon>
        <taxon>Tylenchoidea</taxon>
        <taxon>Meloidogynidae</taxon>
        <taxon>Meloidogyninae</taxon>
        <taxon>Meloidogyne</taxon>
    </lineage>
</organism>
<name>A0ACB0Z8P2_MELEN</name>
<comment type="caution">
    <text evidence="1">The sequence shown here is derived from an EMBL/GenBank/DDBJ whole genome shotgun (WGS) entry which is preliminary data.</text>
</comment>